<organism evidence="1 2">
    <name type="scientific">Helicobacter equorum</name>
    <dbReference type="NCBI Taxonomy" id="361872"/>
    <lineage>
        <taxon>Bacteria</taxon>
        <taxon>Pseudomonadati</taxon>
        <taxon>Campylobacterota</taxon>
        <taxon>Epsilonproteobacteria</taxon>
        <taxon>Campylobacterales</taxon>
        <taxon>Helicobacteraceae</taxon>
        <taxon>Helicobacter</taxon>
    </lineage>
</organism>
<gene>
    <name evidence="1" type="ORF">CQA54_07150</name>
</gene>
<evidence type="ECO:0000313" key="1">
    <source>
        <dbReference type="EMBL" id="RDU66470.1"/>
    </source>
</evidence>
<evidence type="ECO:0000313" key="2">
    <source>
        <dbReference type="Proteomes" id="UP000256514"/>
    </source>
</evidence>
<dbReference type="AlphaFoldDB" id="A0A3D8IN87"/>
<dbReference type="Proteomes" id="UP000256514">
    <property type="component" value="Unassembled WGS sequence"/>
</dbReference>
<keyword evidence="2" id="KW-1185">Reference proteome</keyword>
<accession>A0A3D8IN87</accession>
<dbReference type="RefSeq" id="WP_115571424.1">
    <property type="nucleotide sequence ID" value="NZ_NXLT01000006.1"/>
</dbReference>
<comment type="caution">
    <text evidence="1">The sequence shown here is derived from an EMBL/GenBank/DDBJ whole genome shotgun (WGS) entry which is preliminary data.</text>
</comment>
<sequence>MEQRLKELKVFFFMEFEKAKKNLIEEPNNAVAKIQMGIFEHKFEILKSIEKCLMAKNTKNE</sequence>
<dbReference type="EMBL" id="NXLT01000006">
    <property type="protein sequence ID" value="RDU66470.1"/>
    <property type="molecule type" value="Genomic_DNA"/>
</dbReference>
<protein>
    <submittedName>
        <fullName evidence="1">Uncharacterized protein</fullName>
    </submittedName>
</protein>
<reference evidence="1 2" key="1">
    <citation type="submission" date="2018-04" db="EMBL/GenBank/DDBJ databases">
        <title>Novel Campyloabacter and Helicobacter Species and Strains.</title>
        <authorList>
            <person name="Mannion A.J."/>
            <person name="Shen Z."/>
            <person name="Fox J.G."/>
        </authorList>
    </citation>
    <scope>NUCLEOTIDE SEQUENCE [LARGE SCALE GENOMIC DNA]</scope>
    <source>
        <strain evidence="1 2">MIT 12-6600</strain>
    </source>
</reference>
<proteinExistence type="predicted"/>
<name>A0A3D8IN87_9HELI</name>